<proteinExistence type="predicted"/>
<reference evidence="1 2" key="1">
    <citation type="journal article" date="2024" name="Plant Biotechnol. J.">
        <title>Dendrobium thyrsiflorum genome and its molecular insights into genes involved in important horticultural traits.</title>
        <authorList>
            <person name="Chen B."/>
            <person name="Wang J.Y."/>
            <person name="Zheng P.J."/>
            <person name="Li K.L."/>
            <person name="Liang Y.M."/>
            <person name="Chen X.F."/>
            <person name="Zhang C."/>
            <person name="Zhao X."/>
            <person name="He X."/>
            <person name="Zhang G.Q."/>
            <person name="Liu Z.J."/>
            <person name="Xu Q."/>
        </authorList>
    </citation>
    <scope>NUCLEOTIDE SEQUENCE [LARGE SCALE GENOMIC DNA]</scope>
    <source>
        <strain evidence="1">GZMU011</strain>
    </source>
</reference>
<evidence type="ECO:0008006" key="3">
    <source>
        <dbReference type="Google" id="ProtNLM"/>
    </source>
</evidence>
<sequence length="264" mass="30356">MAEWVVGPIMDKIINACSEYLKDQVGWQTGLKKELESLRDNHPMIKAVIFAAIQANLIEFQLEHQEQQLELYRAGETGALPKNDLIGRGKEKELVMEWLRKPLNDFQTTLVTTRMDSVAMKIAKIFKKEEKIFRLEVLKEDECLELLNSHAFAGVENPPDDHKKLKAIAGEIVKKLLGSPLAAKVIGGVLNDNLDERHWRAVLENNLLGQNYTYSILRLSYIFLPNPLQNCFAFCCKFPQYQLLNRLIYVKCGLHWVSFSRLKE</sequence>
<accession>A0ABD0VV13</accession>
<dbReference type="InterPro" id="IPR044974">
    <property type="entry name" value="Disease_R_plants"/>
</dbReference>
<dbReference type="Gene3D" id="1.10.8.430">
    <property type="entry name" value="Helical domain of apoptotic protease-activating factors"/>
    <property type="match status" value="1"/>
</dbReference>
<organism evidence="1 2">
    <name type="scientific">Dendrobium thyrsiflorum</name>
    <name type="common">Pinecone-like raceme dendrobium</name>
    <name type="synonym">Orchid</name>
    <dbReference type="NCBI Taxonomy" id="117978"/>
    <lineage>
        <taxon>Eukaryota</taxon>
        <taxon>Viridiplantae</taxon>
        <taxon>Streptophyta</taxon>
        <taxon>Embryophyta</taxon>
        <taxon>Tracheophyta</taxon>
        <taxon>Spermatophyta</taxon>
        <taxon>Magnoliopsida</taxon>
        <taxon>Liliopsida</taxon>
        <taxon>Asparagales</taxon>
        <taxon>Orchidaceae</taxon>
        <taxon>Epidendroideae</taxon>
        <taxon>Malaxideae</taxon>
        <taxon>Dendrobiinae</taxon>
        <taxon>Dendrobium</taxon>
    </lineage>
</organism>
<dbReference type="SUPFAM" id="SSF52540">
    <property type="entry name" value="P-loop containing nucleoside triphosphate hydrolases"/>
    <property type="match status" value="1"/>
</dbReference>
<evidence type="ECO:0000313" key="2">
    <source>
        <dbReference type="Proteomes" id="UP001552299"/>
    </source>
</evidence>
<dbReference type="Proteomes" id="UP001552299">
    <property type="component" value="Unassembled WGS sequence"/>
</dbReference>
<dbReference type="InterPro" id="IPR027417">
    <property type="entry name" value="P-loop_NTPase"/>
</dbReference>
<name>A0ABD0VV13_DENTH</name>
<keyword evidence="2" id="KW-1185">Reference proteome</keyword>
<protein>
    <recommendedName>
        <fullName evidence="3">NB-ARC domain-containing protein</fullName>
    </recommendedName>
</protein>
<dbReference type="EMBL" id="JANQDX010000001">
    <property type="protein sequence ID" value="KAL0928915.1"/>
    <property type="molecule type" value="Genomic_DNA"/>
</dbReference>
<comment type="caution">
    <text evidence="1">The sequence shown here is derived from an EMBL/GenBank/DDBJ whole genome shotgun (WGS) entry which is preliminary data.</text>
</comment>
<dbReference type="PANTHER" id="PTHR23155">
    <property type="entry name" value="DISEASE RESISTANCE PROTEIN RP"/>
    <property type="match status" value="1"/>
</dbReference>
<dbReference type="InterPro" id="IPR042197">
    <property type="entry name" value="Apaf_helical"/>
</dbReference>
<gene>
    <name evidence="1" type="ORF">M5K25_000847</name>
</gene>
<evidence type="ECO:0000313" key="1">
    <source>
        <dbReference type="EMBL" id="KAL0928915.1"/>
    </source>
</evidence>
<dbReference type="AlphaFoldDB" id="A0ABD0VV13"/>
<dbReference type="PANTHER" id="PTHR23155:SF1241">
    <property type="entry name" value="DISEASE RESISTANCE RPP13-LIKE PROTEIN 1-RELATED"/>
    <property type="match status" value="1"/>
</dbReference>